<name>A0A238FDW7_9BASI</name>
<dbReference type="GO" id="GO:0006401">
    <property type="term" value="P:RNA catabolic process"/>
    <property type="evidence" value="ECO:0007669"/>
    <property type="project" value="TreeGrafter"/>
</dbReference>
<gene>
    <name evidence="3" type="ORF">BQ2448_2953</name>
</gene>
<keyword evidence="4" id="KW-1185">Reference proteome</keyword>
<feature type="region of interest" description="Disordered" evidence="1">
    <location>
        <begin position="110"/>
        <end position="148"/>
    </location>
</feature>
<reference evidence="4" key="1">
    <citation type="submission" date="2016-09" db="EMBL/GenBank/DDBJ databases">
        <authorList>
            <person name="Jeantristanb JTB J.-T."/>
            <person name="Ricardo R."/>
        </authorList>
    </citation>
    <scope>NUCLEOTIDE SEQUENCE [LARGE SCALE GENOMIC DNA]</scope>
</reference>
<dbReference type="InterPro" id="IPR041195">
    <property type="entry name" value="Rnh202_N"/>
</dbReference>
<dbReference type="AlphaFoldDB" id="A0A238FDW7"/>
<dbReference type="InterPro" id="IPR040456">
    <property type="entry name" value="RNase_H2_suB"/>
</dbReference>
<accession>A0A238FDW7</accession>
<proteinExistence type="predicted"/>
<dbReference type="PANTHER" id="PTHR13383:SF11">
    <property type="entry name" value="RIBONUCLEASE H2 SUBUNIT B"/>
    <property type="match status" value="1"/>
</dbReference>
<feature type="domain" description="Rnh202 triple barrel" evidence="2">
    <location>
        <begin position="22"/>
        <end position="84"/>
    </location>
</feature>
<dbReference type="EMBL" id="FMSP01000007">
    <property type="protein sequence ID" value="SCV71365.1"/>
    <property type="molecule type" value="Genomic_DNA"/>
</dbReference>
<protein>
    <submittedName>
        <fullName evidence="3">BQ2448_2953 protein</fullName>
    </submittedName>
</protein>
<dbReference type="STRING" id="269621.A0A238FDW7"/>
<dbReference type="GO" id="GO:0032299">
    <property type="term" value="C:ribonuclease H2 complex"/>
    <property type="evidence" value="ECO:0007669"/>
    <property type="project" value="InterPro"/>
</dbReference>
<evidence type="ECO:0000259" key="2">
    <source>
        <dbReference type="Pfam" id="PF17745"/>
    </source>
</evidence>
<evidence type="ECO:0000313" key="4">
    <source>
        <dbReference type="Proteomes" id="UP000198372"/>
    </source>
</evidence>
<dbReference type="PANTHER" id="PTHR13383">
    <property type="entry name" value="RIBONUCLEASE H2 SUBUNIT B"/>
    <property type="match status" value="1"/>
</dbReference>
<dbReference type="GO" id="GO:0005654">
    <property type="term" value="C:nucleoplasm"/>
    <property type="evidence" value="ECO:0007669"/>
    <property type="project" value="TreeGrafter"/>
</dbReference>
<evidence type="ECO:0000313" key="3">
    <source>
        <dbReference type="EMBL" id="SCV71365.1"/>
    </source>
</evidence>
<sequence>MITKKHVLILPEGGVSGTEGLQNHRFLRLPHPRTRRPSLLLANQSGAGALFEVQRVDQGGSTRTWFVDQEVVDDGSLLLLTPFDPLFLVIPLSLSLTISPHRILRHSTSGPMYTTTSCKPESLGLPLAPTTDHRPRPSSRPSPGSLFPTCGEDNIFETNSIYAPSEFKHRAIFFDKLINPRPPRKYLYI</sequence>
<evidence type="ECO:0000256" key="1">
    <source>
        <dbReference type="SAM" id="MobiDB-lite"/>
    </source>
</evidence>
<dbReference type="OrthoDB" id="29098at2759"/>
<dbReference type="Gene3D" id="2.20.25.530">
    <property type="match status" value="1"/>
</dbReference>
<feature type="compositionally biased region" description="Polar residues" evidence="1">
    <location>
        <begin position="110"/>
        <end position="119"/>
    </location>
</feature>
<dbReference type="Pfam" id="PF17745">
    <property type="entry name" value="Ydr279_N"/>
    <property type="match status" value="1"/>
</dbReference>
<dbReference type="Proteomes" id="UP000198372">
    <property type="component" value="Unassembled WGS sequence"/>
</dbReference>
<organism evidence="3 4">
    <name type="scientific">Microbotryum intermedium</name>
    <dbReference type="NCBI Taxonomy" id="269621"/>
    <lineage>
        <taxon>Eukaryota</taxon>
        <taxon>Fungi</taxon>
        <taxon>Dikarya</taxon>
        <taxon>Basidiomycota</taxon>
        <taxon>Pucciniomycotina</taxon>
        <taxon>Microbotryomycetes</taxon>
        <taxon>Microbotryales</taxon>
        <taxon>Microbotryaceae</taxon>
        <taxon>Microbotryum</taxon>
    </lineage>
</organism>